<gene>
    <name evidence="1" type="ORF">C2845_PM02G46750</name>
</gene>
<sequence length="105" mass="10468">MSGLIDIWTLERERMVRAGGAPAAFSSVASLGASARRALMARSGSDGGSSGAHRPCCGDGVRALGGVAVMDAAESEKQAAAAGGSAPALVREDAFLSILVDCFGQ</sequence>
<dbReference type="AlphaFoldDB" id="A0A3L6S823"/>
<protein>
    <submittedName>
        <fullName evidence="1">Uncharacterized protein</fullName>
    </submittedName>
</protein>
<dbReference type="Proteomes" id="UP000275267">
    <property type="component" value="Unassembled WGS sequence"/>
</dbReference>
<organism evidence="1 2">
    <name type="scientific">Panicum miliaceum</name>
    <name type="common">Proso millet</name>
    <name type="synonym">Broomcorn millet</name>
    <dbReference type="NCBI Taxonomy" id="4540"/>
    <lineage>
        <taxon>Eukaryota</taxon>
        <taxon>Viridiplantae</taxon>
        <taxon>Streptophyta</taxon>
        <taxon>Embryophyta</taxon>
        <taxon>Tracheophyta</taxon>
        <taxon>Spermatophyta</taxon>
        <taxon>Magnoliopsida</taxon>
        <taxon>Liliopsida</taxon>
        <taxon>Poales</taxon>
        <taxon>Poaceae</taxon>
        <taxon>PACMAD clade</taxon>
        <taxon>Panicoideae</taxon>
        <taxon>Panicodae</taxon>
        <taxon>Paniceae</taxon>
        <taxon>Panicinae</taxon>
        <taxon>Panicum</taxon>
        <taxon>Panicum sect. Panicum</taxon>
    </lineage>
</organism>
<comment type="caution">
    <text evidence="1">The sequence shown here is derived from an EMBL/GenBank/DDBJ whole genome shotgun (WGS) entry which is preliminary data.</text>
</comment>
<evidence type="ECO:0000313" key="1">
    <source>
        <dbReference type="EMBL" id="RLN17127.1"/>
    </source>
</evidence>
<reference evidence="2" key="1">
    <citation type="journal article" date="2019" name="Nat. Commun.">
        <title>The genome of broomcorn millet.</title>
        <authorList>
            <person name="Zou C."/>
            <person name="Miki D."/>
            <person name="Li D."/>
            <person name="Tang Q."/>
            <person name="Xiao L."/>
            <person name="Rajput S."/>
            <person name="Deng P."/>
            <person name="Jia W."/>
            <person name="Huang R."/>
            <person name="Zhang M."/>
            <person name="Sun Y."/>
            <person name="Hu J."/>
            <person name="Fu X."/>
            <person name="Schnable P.S."/>
            <person name="Li F."/>
            <person name="Zhang H."/>
            <person name="Feng B."/>
            <person name="Zhu X."/>
            <person name="Liu R."/>
            <person name="Schnable J.C."/>
            <person name="Zhu J.-K."/>
            <person name="Zhang H."/>
        </authorList>
    </citation>
    <scope>NUCLEOTIDE SEQUENCE [LARGE SCALE GENOMIC DNA]</scope>
</reference>
<dbReference type="EMBL" id="PQIB02000005">
    <property type="protein sequence ID" value="RLN17127.1"/>
    <property type="molecule type" value="Genomic_DNA"/>
</dbReference>
<proteinExistence type="predicted"/>
<accession>A0A3L6S823</accession>
<evidence type="ECO:0000313" key="2">
    <source>
        <dbReference type="Proteomes" id="UP000275267"/>
    </source>
</evidence>
<dbReference type="OrthoDB" id="684571at2759"/>
<keyword evidence="2" id="KW-1185">Reference proteome</keyword>
<name>A0A3L6S823_PANMI</name>